<dbReference type="InterPro" id="IPR058600">
    <property type="entry name" value="YhjD-like"/>
</dbReference>
<evidence type="ECO:0000313" key="2">
    <source>
        <dbReference type="Proteomes" id="UP001228376"/>
    </source>
</evidence>
<dbReference type="RefSeq" id="WP_306066757.1">
    <property type="nucleotide sequence ID" value="NZ_JAROCA020000001.1"/>
</dbReference>
<dbReference type="Proteomes" id="UP001228376">
    <property type="component" value="Unassembled WGS sequence"/>
</dbReference>
<protein>
    <submittedName>
        <fullName evidence="1">Uncharacterized protein</fullName>
    </submittedName>
</protein>
<dbReference type="EMBL" id="JAROCA020000001">
    <property type="protein sequence ID" value="MDY0406213.1"/>
    <property type="molecule type" value="Genomic_DNA"/>
</dbReference>
<name>A0ABU5CIN6_9BACI</name>
<keyword evidence="2" id="KW-1185">Reference proteome</keyword>
<dbReference type="Pfam" id="PF26325">
    <property type="entry name" value="YhjD"/>
    <property type="match status" value="1"/>
</dbReference>
<gene>
    <name evidence="1" type="ORF">P5G51_013175</name>
</gene>
<reference evidence="1 2" key="1">
    <citation type="submission" date="2023-10" db="EMBL/GenBank/DDBJ databases">
        <title>179-bfca-hs.</title>
        <authorList>
            <person name="Miliotis G."/>
            <person name="Sengupta P."/>
            <person name="Hameed A."/>
            <person name="Chuvochina M."/>
            <person name="Mcdonagh F."/>
            <person name="Simpson A.C."/>
            <person name="Singh N.K."/>
            <person name="Rekha P.D."/>
            <person name="Raman K."/>
            <person name="Hugenholtz P."/>
            <person name="Venkateswaran K."/>
        </authorList>
    </citation>
    <scope>NUCLEOTIDE SEQUENCE [LARGE SCALE GENOMIC DNA]</scope>
    <source>
        <strain evidence="1 2">179-BFC-A-HS</strain>
    </source>
</reference>
<evidence type="ECO:0000313" key="1">
    <source>
        <dbReference type="EMBL" id="MDY0406213.1"/>
    </source>
</evidence>
<comment type="caution">
    <text evidence="1">The sequence shown here is derived from an EMBL/GenBank/DDBJ whole genome shotgun (WGS) entry which is preliminary data.</text>
</comment>
<accession>A0ABU5CIN6</accession>
<sequence>MRQLSEEESGIASRFLFLSMAIIVLHQDGSYMRKSPIKIKEPYIELIEKMTAIAVNERRRLRQKMHELNMQVMKLNQNDSFTSYLFICQGREEKCNYFNPIIRKKVMNILYELMQRAQQPSPSSAANI</sequence>
<proteinExistence type="predicted"/>
<organism evidence="1 2">
    <name type="scientific">Tigheibacillus jepli</name>
    <dbReference type="NCBI Taxonomy" id="3035914"/>
    <lineage>
        <taxon>Bacteria</taxon>
        <taxon>Bacillati</taxon>
        <taxon>Bacillota</taxon>
        <taxon>Bacilli</taxon>
        <taxon>Bacillales</taxon>
        <taxon>Bacillaceae</taxon>
        <taxon>Tigheibacillus</taxon>
    </lineage>
</organism>